<dbReference type="AlphaFoldDB" id="A0A0J1CVK6"/>
<evidence type="ECO:0000313" key="2">
    <source>
        <dbReference type="Proteomes" id="UP000035963"/>
    </source>
</evidence>
<dbReference type="OrthoDB" id="9104104at2"/>
<keyword evidence="2" id="KW-1185">Reference proteome</keyword>
<evidence type="ECO:0000313" key="1">
    <source>
        <dbReference type="EMBL" id="KLU24366.1"/>
    </source>
</evidence>
<sequence length="116" mass="13010">MDDLKAFTFFHDWYIDILAVTDDGDSLTLGLKLDERRATVTFAGTTRCVIEHYGLLNIVYDIKLLEPGTPGYEKALRTLNQSDRFSDKQPKHLALVAATVGAEMIIEFGSLRIEST</sequence>
<name>A0A0J1CVK6_9BURK</name>
<dbReference type="EMBL" id="AEJF01000127">
    <property type="protein sequence ID" value="KLU24366.1"/>
    <property type="molecule type" value="Genomic_DNA"/>
</dbReference>
<accession>A0A0J1CVK6</accession>
<protein>
    <submittedName>
        <fullName evidence="1">Uncharacterized protein</fullName>
    </submittedName>
</protein>
<reference evidence="1 2" key="1">
    <citation type="journal article" date="2015" name="Genome Announc.">
        <title>Draft Genome Sequence of Burkholderia sp. Strain PML1(12), an Ectomycorrhizosphere-Inhabiting Bacterium with Effective Mineral-Weathering Ability.</title>
        <authorList>
            <person name="Uroz S."/>
            <person name="Oger P."/>
        </authorList>
    </citation>
    <scope>NUCLEOTIDE SEQUENCE [LARGE SCALE GENOMIC DNA]</scope>
    <source>
        <strain evidence="2">PML1(12)</strain>
    </source>
</reference>
<comment type="caution">
    <text evidence="1">The sequence shown here is derived from an EMBL/GenBank/DDBJ whole genome shotgun (WGS) entry which is preliminary data.</text>
</comment>
<dbReference type="Proteomes" id="UP000035963">
    <property type="component" value="Unassembled WGS sequence"/>
</dbReference>
<gene>
    <name evidence="1" type="ORF">EOS_20730</name>
</gene>
<proteinExistence type="predicted"/>
<organism evidence="1 2">
    <name type="scientific">Caballeronia mineralivorans PML1(12)</name>
    <dbReference type="NCBI Taxonomy" id="908627"/>
    <lineage>
        <taxon>Bacteria</taxon>
        <taxon>Pseudomonadati</taxon>
        <taxon>Pseudomonadota</taxon>
        <taxon>Betaproteobacteria</taxon>
        <taxon>Burkholderiales</taxon>
        <taxon>Burkholderiaceae</taxon>
        <taxon>Caballeronia</taxon>
    </lineage>
</organism>